<keyword evidence="11" id="KW-1185">Reference proteome</keyword>
<dbReference type="InterPro" id="IPR000522">
    <property type="entry name" value="ABC_transptr_permease_BtuC"/>
</dbReference>
<feature type="transmembrane region" description="Helical" evidence="9">
    <location>
        <begin position="144"/>
        <end position="164"/>
    </location>
</feature>
<dbReference type="PANTHER" id="PTHR30472">
    <property type="entry name" value="FERRIC ENTEROBACTIN TRANSPORT SYSTEM PERMEASE PROTEIN"/>
    <property type="match status" value="1"/>
</dbReference>
<dbReference type="AlphaFoldDB" id="A0A2N8NTK7"/>
<keyword evidence="6 9" id="KW-1133">Transmembrane helix</keyword>
<dbReference type="GO" id="GO:0022857">
    <property type="term" value="F:transmembrane transporter activity"/>
    <property type="evidence" value="ECO:0007669"/>
    <property type="project" value="InterPro"/>
</dbReference>
<keyword evidence="5 9" id="KW-0812">Transmembrane</keyword>
<evidence type="ECO:0000256" key="4">
    <source>
        <dbReference type="ARBA" id="ARBA00022475"/>
    </source>
</evidence>
<protein>
    <submittedName>
        <fullName evidence="10">Membrane protein</fullName>
    </submittedName>
</protein>
<evidence type="ECO:0000256" key="1">
    <source>
        <dbReference type="ARBA" id="ARBA00004651"/>
    </source>
</evidence>
<feature type="transmembrane region" description="Helical" evidence="9">
    <location>
        <begin position="171"/>
        <end position="192"/>
    </location>
</feature>
<sequence>MSPVQEAGRKPRTPGGVTVRSRGGRVSLRIELRAVVVALALLAALVVTVGATLTTGDFELSIGEAFQALVGKGSGSADFIVNTLRLPRLLTAMGVGAALAVSGAILQSLSRNPLGSPDVIGFTNGSATGALVVIVVLHGSMAQIAAGALIGGLATALIVYLLAFTRGSQGFRLVVIGIGVSAILLAANSYLITRASLQDALAAQTWLIGSLNSRTWDEATMIGIALAVLLPIALRFGRRLSLLEMGDDTAGALGVDAARTRLVLLAVSVGLAAVATAATGPIWFVALAAPQLARRLIRSSGPGLLPAALMGAVLLAASDFAVQRLFSPALLPVGTATGTVGGLYLIGLLVAESRKSRA</sequence>
<keyword evidence="7 9" id="KW-0472">Membrane</keyword>
<evidence type="ECO:0000313" key="11">
    <source>
        <dbReference type="Proteomes" id="UP000235945"/>
    </source>
</evidence>
<name>A0A2N8NTK7_STREU</name>
<evidence type="ECO:0000313" key="10">
    <source>
        <dbReference type="EMBL" id="PNE32108.1"/>
    </source>
</evidence>
<dbReference type="PANTHER" id="PTHR30472:SF24">
    <property type="entry name" value="FERRIC ENTEROBACTIN TRANSPORT SYSTEM PERMEASE PROTEIN FEPG"/>
    <property type="match status" value="1"/>
</dbReference>
<dbReference type="CDD" id="cd06550">
    <property type="entry name" value="TM_ABC_iron-siderophores_like"/>
    <property type="match status" value="1"/>
</dbReference>
<evidence type="ECO:0000256" key="5">
    <source>
        <dbReference type="ARBA" id="ARBA00022692"/>
    </source>
</evidence>
<feature type="region of interest" description="Disordered" evidence="8">
    <location>
        <begin position="1"/>
        <end position="20"/>
    </location>
</feature>
<evidence type="ECO:0000256" key="6">
    <source>
        <dbReference type="ARBA" id="ARBA00022989"/>
    </source>
</evidence>
<dbReference type="EMBL" id="LGUI01000006">
    <property type="protein sequence ID" value="PNE32108.1"/>
    <property type="molecule type" value="Genomic_DNA"/>
</dbReference>
<dbReference type="InterPro" id="IPR037294">
    <property type="entry name" value="ABC_BtuC-like"/>
</dbReference>
<dbReference type="Proteomes" id="UP000235945">
    <property type="component" value="Unassembled WGS sequence"/>
</dbReference>
<feature type="transmembrane region" description="Helical" evidence="9">
    <location>
        <begin position="262"/>
        <end position="284"/>
    </location>
</feature>
<evidence type="ECO:0000256" key="8">
    <source>
        <dbReference type="SAM" id="MobiDB-lite"/>
    </source>
</evidence>
<evidence type="ECO:0000256" key="7">
    <source>
        <dbReference type="ARBA" id="ARBA00023136"/>
    </source>
</evidence>
<dbReference type="GO" id="GO:0033214">
    <property type="term" value="P:siderophore-iron import into cell"/>
    <property type="evidence" value="ECO:0007669"/>
    <property type="project" value="TreeGrafter"/>
</dbReference>
<dbReference type="GO" id="GO:0005886">
    <property type="term" value="C:plasma membrane"/>
    <property type="evidence" value="ECO:0007669"/>
    <property type="project" value="UniProtKB-SubCell"/>
</dbReference>
<organism evidence="10 11">
    <name type="scientific">Streptomyces eurocidicus</name>
    <name type="common">Streptoverticillium eurocidicus</name>
    <dbReference type="NCBI Taxonomy" id="66423"/>
    <lineage>
        <taxon>Bacteria</taxon>
        <taxon>Bacillati</taxon>
        <taxon>Actinomycetota</taxon>
        <taxon>Actinomycetes</taxon>
        <taxon>Kitasatosporales</taxon>
        <taxon>Streptomycetaceae</taxon>
        <taxon>Streptomyces</taxon>
    </lineage>
</organism>
<feature type="transmembrane region" description="Helical" evidence="9">
    <location>
        <begin position="89"/>
        <end position="107"/>
    </location>
</feature>
<accession>A0A2N8NTK7</accession>
<proteinExistence type="inferred from homology"/>
<evidence type="ECO:0000256" key="2">
    <source>
        <dbReference type="ARBA" id="ARBA00007935"/>
    </source>
</evidence>
<comment type="similarity">
    <text evidence="2">Belongs to the binding-protein-dependent transport system permease family. FecCD subfamily.</text>
</comment>
<gene>
    <name evidence="10" type="ORF">AF335_20435</name>
</gene>
<dbReference type="Pfam" id="PF01032">
    <property type="entry name" value="FecCD"/>
    <property type="match status" value="1"/>
</dbReference>
<reference evidence="11" key="1">
    <citation type="submission" date="2015-07" db="EMBL/GenBank/DDBJ databases">
        <authorList>
            <person name="Graham D.E."/>
            <person name="Giannone R.J."/>
            <person name="Gulvik C.A."/>
            <person name="Hettich R.L."/>
            <person name="Klingeman D.M."/>
            <person name="Mahan K.M."/>
            <person name="Parry R.J."/>
            <person name="Spain J.C."/>
        </authorList>
    </citation>
    <scope>NUCLEOTIDE SEQUENCE [LARGE SCALE GENOMIC DNA]</scope>
    <source>
        <strain evidence="11">ATCC 27428</strain>
    </source>
</reference>
<comment type="caution">
    <text evidence="10">The sequence shown here is derived from an EMBL/GenBank/DDBJ whole genome shotgun (WGS) entry which is preliminary data.</text>
</comment>
<feature type="transmembrane region" description="Helical" evidence="9">
    <location>
        <begin position="304"/>
        <end position="322"/>
    </location>
</feature>
<comment type="subcellular location">
    <subcellularLocation>
        <location evidence="1">Cell membrane</location>
        <topology evidence="1">Multi-pass membrane protein</topology>
    </subcellularLocation>
</comment>
<feature type="transmembrane region" description="Helical" evidence="9">
    <location>
        <begin position="119"/>
        <end position="138"/>
    </location>
</feature>
<feature type="transmembrane region" description="Helical" evidence="9">
    <location>
        <begin position="30"/>
        <end position="53"/>
    </location>
</feature>
<dbReference type="Gene3D" id="1.10.3470.10">
    <property type="entry name" value="ABC transporter involved in vitamin B12 uptake, BtuC"/>
    <property type="match status" value="1"/>
</dbReference>
<feature type="transmembrane region" description="Helical" evidence="9">
    <location>
        <begin position="329"/>
        <end position="351"/>
    </location>
</feature>
<evidence type="ECO:0000256" key="9">
    <source>
        <dbReference type="SAM" id="Phobius"/>
    </source>
</evidence>
<keyword evidence="3" id="KW-0813">Transport</keyword>
<feature type="transmembrane region" description="Helical" evidence="9">
    <location>
        <begin position="219"/>
        <end position="237"/>
    </location>
</feature>
<evidence type="ECO:0000256" key="3">
    <source>
        <dbReference type="ARBA" id="ARBA00022448"/>
    </source>
</evidence>
<dbReference type="SUPFAM" id="SSF81345">
    <property type="entry name" value="ABC transporter involved in vitamin B12 uptake, BtuC"/>
    <property type="match status" value="1"/>
</dbReference>
<keyword evidence="4" id="KW-1003">Cell membrane</keyword>